<dbReference type="Proteomes" id="UP000231553">
    <property type="component" value="Unassembled WGS sequence"/>
</dbReference>
<protein>
    <recommendedName>
        <fullName evidence="1">YdhG-like domain-containing protein</fullName>
    </recommendedName>
</protein>
<sequence>MAQSDPRIERYLAKDRPWRDEMVALRAILLSEGLSETLKWRSPCYTAHGGNVAMIAGLNDAAALSFFKGVLIRDDAGRLELPGPNSRSARFMKFAGMAEIASAEALIRTYIRQAVENERLGRKVDLPKDDFDYPEELVAAMAADPVLAEAFAALTPGRQRGWVLHFAGAKQAATRHSRIAKATPKILAGKGMHDR</sequence>
<gene>
    <name evidence="2" type="ORF">CVM52_19890</name>
</gene>
<dbReference type="Pfam" id="PF13376">
    <property type="entry name" value="OmdA"/>
    <property type="match status" value="1"/>
</dbReference>
<keyword evidence="3" id="KW-1185">Reference proteome</keyword>
<dbReference type="Pfam" id="PF08818">
    <property type="entry name" value="DUF1801"/>
    <property type="match status" value="1"/>
</dbReference>
<accession>A0A2M8IWQ2</accession>
<evidence type="ECO:0000313" key="2">
    <source>
        <dbReference type="EMBL" id="PJE34908.1"/>
    </source>
</evidence>
<evidence type="ECO:0000313" key="3">
    <source>
        <dbReference type="Proteomes" id="UP000231553"/>
    </source>
</evidence>
<name>A0A2M8IWQ2_9RHOB</name>
<feature type="domain" description="YdhG-like" evidence="1">
    <location>
        <begin position="18"/>
        <end position="115"/>
    </location>
</feature>
<reference evidence="2 3" key="1">
    <citation type="journal article" date="2018" name="Int. J. Syst. Evol. Microbiol.">
        <title>Pseudooceanicola lipolyticus sp. nov., a marine alphaproteobacterium, reclassification of Oceanicola flagellatus as Pseudooceanicola flagellatus comb. nov. and emended description of the genus Pseudooceanicola.</title>
        <authorList>
            <person name="Huang M.-M."/>
            <person name="Guo L.-L."/>
            <person name="Wu Y.-H."/>
            <person name="Lai Q.-L."/>
            <person name="Shao Z.-Z."/>
            <person name="Wang C.-S."/>
            <person name="Wu M."/>
            <person name="Xu X.-W."/>
        </authorList>
    </citation>
    <scope>NUCLEOTIDE SEQUENCE [LARGE SCALE GENOMIC DNA]</scope>
    <source>
        <strain evidence="2 3">157</strain>
    </source>
</reference>
<dbReference type="RefSeq" id="WP_100164174.1">
    <property type="nucleotide sequence ID" value="NZ_PGTB01000130.1"/>
</dbReference>
<organism evidence="2 3">
    <name type="scientific">Pseudooceanicola lipolyticus</name>
    <dbReference type="NCBI Taxonomy" id="2029104"/>
    <lineage>
        <taxon>Bacteria</taxon>
        <taxon>Pseudomonadati</taxon>
        <taxon>Pseudomonadota</taxon>
        <taxon>Alphaproteobacteria</taxon>
        <taxon>Rhodobacterales</taxon>
        <taxon>Paracoccaceae</taxon>
        <taxon>Pseudooceanicola</taxon>
    </lineage>
</organism>
<dbReference type="InterPro" id="IPR016786">
    <property type="entry name" value="YdeI_bac"/>
</dbReference>
<comment type="caution">
    <text evidence="2">The sequence shown here is derived from an EMBL/GenBank/DDBJ whole genome shotgun (WGS) entry which is preliminary data.</text>
</comment>
<dbReference type="OrthoDB" id="214150at2"/>
<dbReference type="InterPro" id="IPR014922">
    <property type="entry name" value="YdhG-like"/>
</dbReference>
<dbReference type="AlphaFoldDB" id="A0A2M8IWQ2"/>
<dbReference type="PIRSF" id="PIRSF021308">
    <property type="entry name" value="UCP021308"/>
    <property type="match status" value="1"/>
</dbReference>
<dbReference type="SUPFAM" id="SSF159888">
    <property type="entry name" value="YdhG-like"/>
    <property type="match status" value="1"/>
</dbReference>
<dbReference type="EMBL" id="PGTB01000130">
    <property type="protein sequence ID" value="PJE34908.1"/>
    <property type="molecule type" value="Genomic_DNA"/>
</dbReference>
<evidence type="ECO:0000259" key="1">
    <source>
        <dbReference type="Pfam" id="PF08818"/>
    </source>
</evidence>
<proteinExistence type="predicted"/>